<feature type="non-terminal residue" evidence="6">
    <location>
        <position position="304"/>
    </location>
</feature>
<dbReference type="Pfam" id="PF18130">
    <property type="entry name" value="ATPgrasp_N"/>
    <property type="match status" value="1"/>
</dbReference>
<dbReference type="PANTHER" id="PTHR43585:SF2">
    <property type="entry name" value="ATP-GRASP ENZYME FSQD"/>
    <property type="match status" value="1"/>
</dbReference>
<keyword evidence="3 4" id="KW-0067">ATP-binding</keyword>
<dbReference type="GO" id="GO:0005524">
    <property type="term" value="F:ATP binding"/>
    <property type="evidence" value="ECO:0007669"/>
    <property type="project" value="UniProtKB-UniRule"/>
</dbReference>
<dbReference type="Gene3D" id="3.40.50.20">
    <property type="match status" value="1"/>
</dbReference>
<evidence type="ECO:0000259" key="5">
    <source>
        <dbReference type="PROSITE" id="PS50975"/>
    </source>
</evidence>
<dbReference type="Proteomes" id="UP000178606">
    <property type="component" value="Unassembled WGS sequence"/>
</dbReference>
<gene>
    <name evidence="6" type="ORF">A3F84_09085</name>
</gene>
<evidence type="ECO:0000313" key="6">
    <source>
        <dbReference type="EMBL" id="OGG54372.1"/>
    </source>
</evidence>
<dbReference type="GO" id="GO:0046872">
    <property type="term" value="F:metal ion binding"/>
    <property type="evidence" value="ECO:0007669"/>
    <property type="project" value="InterPro"/>
</dbReference>
<evidence type="ECO:0000256" key="4">
    <source>
        <dbReference type="PROSITE-ProRule" id="PRU00409"/>
    </source>
</evidence>
<evidence type="ECO:0000256" key="3">
    <source>
        <dbReference type="ARBA" id="ARBA00022840"/>
    </source>
</evidence>
<keyword evidence="1" id="KW-0436">Ligase</keyword>
<dbReference type="InterPro" id="IPR041472">
    <property type="entry name" value="BL00235/CARNS1_N"/>
</dbReference>
<dbReference type="SUPFAM" id="SSF56059">
    <property type="entry name" value="Glutathione synthetase ATP-binding domain-like"/>
    <property type="match status" value="1"/>
</dbReference>
<dbReference type="Gene3D" id="3.30.470.20">
    <property type="entry name" value="ATP-grasp fold, B domain"/>
    <property type="match status" value="1"/>
</dbReference>
<accession>A0A1F6CZW6</accession>
<dbReference type="EMBL" id="MFKF01000104">
    <property type="protein sequence ID" value="OGG54372.1"/>
    <property type="molecule type" value="Genomic_DNA"/>
</dbReference>
<dbReference type="GO" id="GO:0016874">
    <property type="term" value="F:ligase activity"/>
    <property type="evidence" value="ECO:0007669"/>
    <property type="project" value="UniProtKB-KW"/>
</dbReference>
<keyword evidence="2 4" id="KW-0547">Nucleotide-binding</keyword>
<dbReference type="InterPro" id="IPR052032">
    <property type="entry name" value="ATP-dep_AA_Ligase"/>
</dbReference>
<comment type="caution">
    <text evidence="6">The sequence shown here is derived from an EMBL/GenBank/DDBJ whole genome shotgun (WGS) entry which is preliminary data.</text>
</comment>
<protein>
    <recommendedName>
        <fullName evidence="5">ATP-grasp domain-containing protein</fullName>
    </recommendedName>
</protein>
<dbReference type="InterPro" id="IPR011761">
    <property type="entry name" value="ATP-grasp"/>
</dbReference>
<evidence type="ECO:0000256" key="2">
    <source>
        <dbReference type="ARBA" id="ARBA00022741"/>
    </source>
</evidence>
<dbReference type="PROSITE" id="PS50975">
    <property type="entry name" value="ATP_GRASP"/>
    <property type="match status" value="1"/>
</dbReference>
<proteinExistence type="predicted"/>
<sequence length="304" mass="32490">MHKRGRRQAKKEGGAGLRLLLLLPTTTYRASAFLRAAQRLGIDVVVGSDQRQALPAPGRALTLNFLRPESAVADIVDFAGTRPLRAVVGVDDEGVLLAALASEALGLPHNSVASVRATRHKHEMRAALAGAGLPSPRYRVFSTEDDPAEVCGSVAYPCVLKPVFLSASRGVIRADGPEAFIAAFRRIAAILAEPRTAARGGGVARTILVEDYIPGGEVALEGLLVKGDLKTLALFDKPDPLKGPFFEETLYVTPSRLPEELQEEVERQTGEAARAVGLREGPVHAELRFNEAGVWVVEVAARSI</sequence>
<reference evidence="6 7" key="1">
    <citation type="journal article" date="2016" name="Nat. Commun.">
        <title>Thousands of microbial genomes shed light on interconnected biogeochemical processes in an aquifer system.</title>
        <authorList>
            <person name="Anantharaman K."/>
            <person name="Brown C.T."/>
            <person name="Hug L.A."/>
            <person name="Sharon I."/>
            <person name="Castelle C.J."/>
            <person name="Probst A.J."/>
            <person name="Thomas B.C."/>
            <person name="Singh A."/>
            <person name="Wilkins M.J."/>
            <person name="Karaoz U."/>
            <person name="Brodie E.L."/>
            <person name="Williams K.H."/>
            <person name="Hubbard S.S."/>
            <person name="Banfield J.F."/>
        </authorList>
    </citation>
    <scope>NUCLEOTIDE SEQUENCE [LARGE SCALE GENOMIC DNA]</scope>
    <source>
        <strain evidence="7">RIFCSPLOWO2_12_FULL_64_10</strain>
    </source>
</reference>
<dbReference type="PANTHER" id="PTHR43585">
    <property type="entry name" value="FUMIPYRROLE BIOSYNTHESIS PROTEIN C"/>
    <property type="match status" value="1"/>
</dbReference>
<evidence type="ECO:0000313" key="7">
    <source>
        <dbReference type="Proteomes" id="UP000178606"/>
    </source>
</evidence>
<dbReference type="AlphaFoldDB" id="A0A1F6CZW6"/>
<name>A0A1F6CZW6_HANXR</name>
<dbReference type="Pfam" id="PF13535">
    <property type="entry name" value="ATP-grasp_4"/>
    <property type="match status" value="1"/>
</dbReference>
<feature type="domain" description="ATP-grasp" evidence="5">
    <location>
        <begin position="125"/>
        <end position="302"/>
    </location>
</feature>
<organism evidence="6 7">
    <name type="scientific">Handelsmanbacteria sp. (strain RIFCSPLOWO2_12_FULL_64_10)</name>
    <dbReference type="NCBI Taxonomy" id="1817868"/>
    <lineage>
        <taxon>Bacteria</taxon>
        <taxon>Candidatus Handelsmaniibacteriota</taxon>
    </lineage>
</organism>
<evidence type="ECO:0000256" key="1">
    <source>
        <dbReference type="ARBA" id="ARBA00022598"/>
    </source>
</evidence>